<comment type="caution">
    <text evidence="1">The sequence shown here is derived from an EMBL/GenBank/DDBJ whole genome shotgun (WGS) entry which is preliminary data.</text>
</comment>
<accession>A0A368GMU8</accession>
<name>A0A368GMU8_ANCCA</name>
<sequence length="292" mass="32542">MNMRAVNYRLYSLVETGAFTLVRRNLVGGVEIREGGDSLENTYDPDTSSSYHVTLCRPLKRMQLMVPVTRLTNIMRHVSVCHSLKLCGVSLDEVMACNILEASFRTINDVIIDHVNTVTAETLGKLVRKARPSKNLIFCNHSTSQASEAIVPDLLLSCSASNIAIEPSVTLFHRTFDDAALVRLVISDLAIRRAIRLPLCAITHNGINDAAQAFYKRCCDVMAELTAEMRAPQWEVSVSFPSSMLINRDLIEVPIGMRGQCTIWGYLPHYNDTFTVEVRVGAMNLRIIVESP</sequence>
<evidence type="ECO:0000313" key="2">
    <source>
        <dbReference type="Proteomes" id="UP000252519"/>
    </source>
</evidence>
<evidence type="ECO:0000313" key="1">
    <source>
        <dbReference type="EMBL" id="RCN44948.1"/>
    </source>
</evidence>
<proteinExistence type="predicted"/>
<dbReference type="Proteomes" id="UP000252519">
    <property type="component" value="Unassembled WGS sequence"/>
</dbReference>
<organism evidence="1 2">
    <name type="scientific">Ancylostoma caninum</name>
    <name type="common">Dog hookworm</name>
    <dbReference type="NCBI Taxonomy" id="29170"/>
    <lineage>
        <taxon>Eukaryota</taxon>
        <taxon>Metazoa</taxon>
        <taxon>Ecdysozoa</taxon>
        <taxon>Nematoda</taxon>
        <taxon>Chromadorea</taxon>
        <taxon>Rhabditida</taxon>
        <taxon>Rhabditina</taxon>
        <taxon>Rhabditomorpha</taxon>
        <taxon>Strongyloidea</taxon>
        <taxon>Ancylostomatidae</taxon>
        <taxon>Ancylostomatinae</taxon>
        <taxon>Ancylostoma</taxon>
    </lineage>
</organism>
<keyword evidence="2" id="KW-1185">Reference proteome</keyword>
<protein>
    <submittedName>
        <fullName evidence="1">Uncharacterized protein</fullName>
    </submittedName>
</protein>
<gene>
    <name evidence="1" type="ORF">ANCCAN_09052</name>
</gene>
<reference evidence="1 2" key="1">
    <citation type="submission" date="2014-10" db="EMBL/GenBank/DDBJ databases">
        <title>Draft genome of the hookworm Ancylostoma caninum.</title>
        <authorList>
            <person name="Mitreva M."/>
        </authorList>
    </citation>
    <scope>NUCLEOTIDE SEQUENCE [LARGE SCALE GENOMIC DNA]</scope>
    <source>
        <strain evidence="1 2">Baltimore</strain>
    </source>
</reference>
<dbReference type="AlphaFoldDB" id="A0A368GMU8"/>
<dbReference type="OrthoDB" id="5801942at2759"/>
<dbReference type="EMBL" id="JOJR01000116">
    <property type="protein sequence ID" value="RCN44948.1"/>
    <property type="molecule type" value="Genomic_DNA"/>
</dbReference>